<evidence type="ECO:0000256" key="1">
    <source>
        <dbReference type="SAM" id="Phobius"/>
    </source>
</evidence>
<dbReference type="PROSITE" id="PS50244">
    <property type="entry name" value="S5A_REDUCTASE"/>
    <property type="match status" value="1"/>
</dbReference>
<dbReference type="PANTHER" id="PTHR32251">
    <property type="entry name" value="3-OXO-5-ALPHA-STEROID 4-DEHYDROGENASE"/>
    <property type="match status" value="1"/>
</dbReference>
<feature type="transmembrane region" description="Helical" evidence="1">
    <location>
        <begin position="51"/>
        <end position="70"/>
    </location>
</feature>
<gene>
    <name evidence="2" type="ORF">AMTR_s00091p00088260</name>
</gene>
<protein>
    <submittedName>
        <fullName evidence="2">Uncharacterized protein</fullName>
    </submittedName>
</protein>
<dbReference type="Gene3D" id="1.20.120.1630">
    <property type="match status" value="1"/>
</dbReference>
<evidence type="ECO:0000313" key="3">
    <source>
        <dbReference type="Proteomes" id="UP000017836"/>
    </source>
</evidence>
<sequence>MQWGEDRRFDEIRSNLGRLTVFWILQAFWVWTVSLPVTIVNASNRRPCPTAADAIGCLLWFAGITAEAIADRQKLYFKNSPDNRGKWCDIGLWKFSRHPNYFGEILLWWGIYVISVPVIDGAENLVVVGPIFLTFLLLFFSGIPLLEDSADKRFGSIEEYRQYKRITRPLIP</sequence>
<reference evidence="3" key="1">
    <citation type="journal article" date="2013" name="Science">
        <title>The Amborella genome and the evolution of flowering plants.</title>
        <authorList>
            <consortium name="Amborella Genome Project"/>
        </authorList>
    </citation>
    <scope>NUCLEOTIDE SEQUENCE [LARGE SCALE GENOMIC DNA]</scope>
</reference>
<organism evidence="2 3">
    <name type="scientific">Amborella trichopoda</name>
    <dbReference type="NCBI Taxonomy" id="13333"/>
    <lineage>
        <taxon>Eukaryota</taxon>
        <taxon>Viridiplantae</taxon>
        <taxon>Streptophyta</taxon>
        <taxon>Embryophyta</taxon>
        <taxon>Tracheophyta</taxon>
        <taxon>Spermatophyta</taxon>
        <taxon>Magnoliopsida</taxon>
        <taxon>Amborellales</taxon>
        <taxon>Amborellaceae</taxon>
        <taxon>Amborella</taxon>
    </lineage>
</organism>
<dbReference type="EMBL" id="KI394855">
    <property type="protein sequence ID" value="ERN00609.1"/>
    <property type="molecule type" value="Genomic_DNA"/>
</dbReference>
<dbReference type="OrthoDB" id="67965at2759"/>
<dbReference type="eggNOG" id="KOG4650">
    <property type="taxonomic scope" value="Eukaryota"/>
</dbReference>
<dbReference type="Proteomes" id="UP000017836">
    <property type="component" value="Unassembled WGS sequence"/>
</dbReference>
<dbReference type="Gramene" id="ERN00609">
    <property type="protein sequence ID" value="ERN00609"/>
    <property type="gene ID" value="AMTR_s00091p00088260"/>
</dbReference>
<keyword evidence="1" id="KW-1133">Transmembrane helix</keyword>
<feature type="transmembrane region" description="Helical" evidence="1">
    <location>
        <begin position="125"/>
        <end position="146"/>
    </location>
</feature>
<dbReference type="AlphaFoldDB" id="W1NZ20"/>
<feature type="transmembrane region" description="Helical" evidence="1">
    <location>
        <begin position="21"/>
        <end position="39"/>
    </location>
</feature>
<dbReference type="KEGG" id="atr:18428659"/>
<dbReference type="HOGENOM" id="CLU_043418_3_2_1"/>
<dbReference type="GO" id="GO:0016020">
    <property type="term" value="C:membrane"/>
    <property type="evidence" value="ECO:0000318"/>
    <property type="project" value="GO_Central"/>
</dbReference>
<dbReference type="InterPro" id="IPR010721">
    <property type="entry name" value="UstE-like"/>
</dbReference>
<keyword evidence="1" id="KW-0812">Transmembrane</keyword>
<keyword evidence="3" id="KW-1185">Reference proteome</keyword>
<feature type="transmembrane region" description="Helical" evidence="1">
    <location>
        <begin position="101"/>
        <end position="119"/>
    </location>
</feature>
<proteinExistence type="predicted"/>
<evidence type="ECO:0000313" key="2">
    <source>
        <dbReference type="EMBL" id="ERN00609.1"/>
    </source>
</evidence>
<dbReference type="PANTHER" id="PTHR32251:SF15">
    <property type="entry name" value="3-OXO-5-ALPHA-STEROID 4-DEHYDROGENASE (DUF1295)"/>
    <property type="match status" value="1"/>
</dbReference>
<keyword evidence="1" id="KW-0472">Membrane</keyword>
<dbReference type="Pfam" id="PF06966">
    <property type="entry name" value="DUF1295"/>
    <property type="match status" value="1"/>
</dbReference>
<name>W1NZ20_AMBTC</name>
<accession>W1NZ20</accession>